<reference evidence="2" key="2">
    <citation type="submission" date="2015-01" db="EMBL/GenBank/DDBJ databases">
        <title>Evolutionary Origins and Diversification of the Mycorrhizal Mutualists.</title>
        <authorList>
            <consortium name="DOE Joint Genome Institute"/>
            <consortium name="Mycorrhizal Genomics Consortium"/>
            <person name="Kohler A."/>
            <person name="Kuo A."/>
            <person name="Nagy L.G."/>
            <person name="Floudas D."/>
            <person name="Copeland A."/>
            <person name="Barry K.W."/>
            <person name="Cichocki N."/>
            <person name="Veneault-Fourrey C."/>
            <person name="LaButti K."/>
            <person name="Lindquist E.A."/>
            <person name="Lipzen A."/>
            <person name="Lundell T."/>
            <person name="Morin E."/>
            <person name="Murat C."/>
            <person name="Riley R."/>
            <person name="Ohm R."/>
            <person name="Sun H."/>
            <person name="Tunlid A."/>
            <person name="Henrissat B."/>
            <person name="Grigoriev I.V."/>
            <person name="Hibbett D.S."/>
            <person name="Martin F."/>
        </authorList>
    </citation>
    <scope>NUCLEOTIDE SEQUENCE [LARGE SCALE GENOMIC DNA]</scope>
    <source>
        <strain evidence="2">F 1598</strain>
    </source>
</reference>
<organism evidence="1 2">
    <name type="scientific">Piloderma croceum (strain F 1598)</name>
    <dbReference type="NCBI Taxonomy" id="765440"/>
    <lineage>
        <taxon>Eukaryota</taxon>
        <taxon>Fungi</taxon>
        <taxon>Dikarya</taxon>
        <taxon>Basidiomycota</taxon>
        <taxon>Agaricomycotina</taxon>
        <taxon>Agaricomycetes</taxon>
        <taxon>Agaricomycetidae</taxon>
        <taxon>Atheliales</taxon>
        <taxon>Atheliaceae</taxon>
        <taxon>Piloderma</taxon>
    </lineage>
</organism>
<dbReference type="EMBL" id="KN833043">
    <property type="protein sequence ID" value="KIM75710.1"/>
    <property type="molecule type" value="Genomic_DNA"/>
</dbReference>
<accession>A0A0C3ET57</accession>
<protein>
    <submittedName>
        <fullName evidence="1">Uncharacterized protein</fullName>
    </submittedName>
</protein>
<gene>
    <name evidence="1" type="ORF">PILCRDRAFT_91955</name>
</gene>
<dbReference type="InParanoid" id="A0A0C3ET57"/>
<evidence type="ECO:0000313" key="1">
    <source>
        <dbReference type="EMBL" id="KIM75710.1"/>
    </source>
</evidence>
<dbReference type="HOGENOM" id="CLU_2264745_0_0_1"/>
<proteinExistence type="predicted"/>
<sequence>MICPQTSTLVRLVKSPPAIALVTGDTGVRWLVESWALAAVDRTTLVEACVKLSDSSLTEEYSQIPDKLNAHERKSDEKFLLRLLTLPRDEVPGMILSDVGGLT</sequence>
<keyword evidence="2" id="KW-1185">Reference proteome</keyword>
<reference evidence="1 2" key="1">
    <citation type="submission" date="2014-04" db="EMBL/GenBank/DDBJ databases">
        <authorList>
            <consortium name="DOE Joint Genome Institute"/>
            <person name="Kuo A."/>
            <person name="Tarkka M."/>
            <person name="Buscot F."/>
            <person name="Kohler A."/>
            <person name="Nagy L.G."/>
            <person name="Floudas D."/>
            <person name="Copeland A."/>
            <person name="Barry K.W."/>
            <person name="Cichocki N."/>
            <person name="Veneault-Fourrey C."/>
            <person name="LaButti K."/>
            <person name="Lindquist E.A."/>
            <person name="Lipzen A."/>
            <person name="Lundell T."/>
            <person name="Morin E."/>
            <person name="Murat C."/>
            <person name="Sun H."/>
            <person name="Tunlid A."/>
            <person name="Henrissat B."/>
            <person name="Grigoriev I.V."/>
            <person name="Hibbett D.S."/>
            <person name="Martin F."/>
            <person name="Nordberg H.P."/>
            <person name="Cantor M.N."/>
            <person name="Hua S.X."/>
        </authorList>
    </citation>
    <scope>NUCLEOTIDE SEQUENCE [LARGE SCALE GENOMIC DNA]</scope>
    <source>
        <strain evidence="1 2">F 1598</strain>
    </source>
</reference>
<dbReference type="Proteomes" id="UP000054166">
    <property type="component" value="Unassembled WGS sequence"/>
</dbReference>
<dbReference type="AlphaFoldDB" id="A0A0C3ET57"/>
<evidence type="ECO:0000313" key="2">
    <source>
        <dbReference type="Proteomes" id="UP000054166"/>
    </source>
</evidence>
<name>A0A0C3ET57_PILCF</name>